<keyword evidence="8" id="KW-0378">Hydrolase</keyword>
<dbReference type="Proteomes" id="UP000066376">
    <property type="component" value="Chromosome"/>
</dbReference>
<dbReference type="Gene3D" id="1.10.3210.10">
    <property type="entry name" value="Hypothetical protein af1432"/>
    <property type="match status" value="1"/>
</dbReference>
<evidence type="ECO:0000256" key="10">
    <source>
        <dbReference type="ARBA" id="ARBA00022840"/>
    </source>
</evidence>
<dbReference type="PANTHER" id="PTHR36528:SF1">
    <property type="entry name" value="CRISPR SYSTEM SINGLE-STRAND-SPECIFIC DEOXYRIBONUCLEASE CAS10_CSM1 (SUBTYPE III-A)"/>
    <property type="match status" value="1"/>
</dbReference>
<dbReference type="SUPFAM" id="SSF109604">
    <property type="entry name" value="HD-domain/PDEase-like"/>
    <property type="match status" value="1"/>
</dbReference>
<dbReference type="InterPro" id="IPR006674">
    <property type="entry name" value="HD_domain"/>
</dbReference>
<keyword evidence="6" id="KW-0547">Nucleotide-binding</keyword>
<evidence type="ECO:0000256" key="5">
    <source>
        <dbReference type="ARBA" id="ARBA00022722"/>
    </source>
</evidence>
<evidence type="ECO:0000256" key="1">
    <source>
        <dbReference type="ARBA" id="ARBA00001968"/>
    </source>
</evidence>
<dbReference type="GO" id="GO:0005524">
    <property type="term" value="F:ATP binding"/>
    <property type="evidence" value="ECO:0007669"/>
    <property type="project" value="UniProtKB-KW"/>
</dbReference>
<evidence type="ECO:0000256" key="8">
    <source>
        <dbReference type="ARBA" id="ARBA00022801"/>
    </source>
</evidence>
<dbReference type="PANTHER" id="PTHR36528">
    <property type="entry name" value="CRISPR SYSTEM SINGLE-STRAND-SPECIFIC DEOXYRIBONUCLEASE CAS10/CSM1 (SUBTYPE III-A)"/>
    <property type="match status" value="1"/>
</dbReference>
<dbReference type="AlphaFoldDB" id="A0A126QZI2"/>
<dbReference type="InterPro" id="IPR043128">
    <property type="entry name" value="Rev_trsase/Diguanyl_cyclase"/>
</dbReference>
<feature type="domain" description="GGDEF" evidence="13">
    <location>
        <begin position="637"/>
        <end position="777"/>
    </location>
</feature>
<name>A0A126QZI2_METOL</name>
<dbReference type="GO" id="GO:0004519">
    <property type="term" value="F:endonuclease activity"/>
    <property type="evidence" value="ECO:0007669"/>
    <property type="project" value="UniProtKB-KW"/>
</dbReference>
<dbReference type="KEGG" id="mol:YLM1_0691"/>
<proteinExistence type="inferred from homology"/>
<dbReference type="PROSITE" id="PS50887">
    <property type="entry name" value="GGDEF"/>
    <property type="match status" value="1"/>
</dbReference>
<evidence type="ECO:0000256" key="11">
    <source>
        <dbReference type="ARBA" id="ARBA00023118"/>
    </source>
</evidence>
<comment type="cofactor">
    <cofactor evidence="1">
        <name>a divalent metal cation</name>
        <dbReference type="ChEBI" id="CHEBI:60240"/>
    </cofactor>
</comment>
<dbReference type="EMBL" id="CP014265">
    <property type="protein sequence ID" value="AMK15248.1"/>
    <property type="molecule type" value="Genomic_DNA"/>
</dbReference>
<keyword evidence="15" id="KW-1185">Reference proteome</keyword>
<dbReference type="GO" id="GO:0016740">
    <property type="term" value="F:transferase activity"/>
    <property type="evidence" value="ECO:0007669"/>
    <property type="project" value="UniProtKB-KW"/>
</dbReference>
<dbReference type="InterPro" id="IPR000160">
    <property type="entry name" value="GGDEF_dom"/>
</dbReference>
<keyword evidence="5" id="KW-0540">Nuclease</keyword>
<keyword evidence="11" id="KW-0051">Antiviral defense</keyword>
<dbReference type="GO" id="GO:0051607">
    <property type="term" value="P:defense response to virus"/>
    <property type="evidence" value="ECO:0007669"/>
    <property type="project" value="UniProtKB-KW"/>
</dbReference>
<keyword evidence="10" id="KW-0067">ATP-binding</keyword>
<dbReference type="PATRIC" id="fig|294671.3.peg.718"/>
<evidence type="ECO:0000256" key="9">
    <source>
        <dbReference type="ARBA" id="ARBA00022839"/>
    </source>
</evidence>
<dbReference type="NCBIfam" id="TIGR02578">
    <property type="entry name" value="cas_TM1811_Csm1"/>
    <property type="match status" value="1"/>
</dbReference>
<evidence type="ECO:0000259" key="13">
    <source>
        <dbReference type="PROSITE" id="PS50887"/>
    </source>
</evidence>
<dbReference type="InterPro" id="IPR054767">
    <property type="entry name" value="Cas10-Cmr2_palm2"/>
</dbReference>
<keyword evidence="4" id="KW-0808">Transferase</keyword>
<dbReference type="Pfam" id="PF18211">
    <property type="entry name" value="Csm1_B"/>
    <property type="match status" value="1"/>
</dbReference>
<organism evidence="14 15">
    <name type="scientific">Methanobrevibacter olleyae</name>
    <dbReference type="NCBI Taxonomy" id="294671"/>
    <lineage>
        <taxon>Archaea</taxon>
        <taxon>Methanobacteriati</taxon>
        <taxon>Methanobacteriota</taxon>
        <taxon>Methanomada group</taxon>
        <taxon>Methanobacteria</taxon>
        <taxon>Methanobacteriales</taxon>
        <taxon>Methanobacteriaceae</taxon>
        <taxon>Methanobrevibacter</taxon>
    </lineage>
</organism>
<evidence type="ECO:0000256" key="7">
    <source>
        <dbReference type="ARBA" id="ARBA00022759"/>
    </source>
</evidence>
<dbReference type="InterPro" id="IPR041062">
    <property type="entry name" value="Csm1_B"/>
</dbReference>
<dbReference type="InterPro" id="IPR052117">
    <property type="entry name" value="Cas10/Csm1_subtype-III-A"/>
</dbReference>
<evidence type="ECO:0000256" key="12">
    <source>
        <dbReference type="ARBA" id="ARBA00032922"/>
    </source>
</evidence>
<comment type="similarity">
    <text evidence="2">Belongs to the CRISPR-associated Cas10/Csm1 family.</text>
</comment>
<dbReference type="STRING" id="294671.YLM1_0691"/>
<dbReference type="GO" id="GO:0004527">
    <property type="term" value="F:exonuclease activity"/>
    <property type="evidence" value="ECO:0007669"/>
    <property type="project" value="UniProtKB-KW"/>
</dbReference>
<reference evidence="14 15" key="1">
    <citation type="journal article" date="2016" name="Genome Announc.">
        <title>Draft Genome Sequence of the Rumen Methanogen Methanobrevibacter olleyae YLM1.</title>
        <authorList>
            <person name="Kelly W.J."/>
            <person name="Li D."/>
            <person name="Lambie S.C."/>
            <person name="Cox F."/>
            <person name="Attwood G.T."/>
            <person name="Altermann E."/>
            <person name="Leahy S.C."/>
        </authorList>
    </citation>
    <scope>NUCLEOTIDE SEQUENCE [LARGE SCALE GENOMIC DNA]</scope>
    <source>
        <strain evidence="14 15">YLM1</strain>
    </source>
</reference>
<keyword evidence="7" id="KW-0255">Endonuclease</keyword>
<sequence length="896" mass="102913">MYLVVEFNIMVNNMDRKNLEFASLLHDIGKFYQRTGDKVTGKYSEIPIEKYGRNGAHAKWSAYFISKYWDDDVVDLALYHHQYSSSNYPKLANMLTKADHHSSTERIFSEEANDTLLTPLISIFSEVKIGDNKESEECYVPFKKIDLNEDSFEDLKPKISPKETMSGWNLKPEYKQLWTEFTNEVNNLKRHDFNTTLALMKKYTSTIPSAVYVSIPDISLYDHSKTTAALAVCRYLFDRDSEEKLTTTTNDQKVYLAINGDISGIQKFIFKISSPQEAQSGMSKRLRGRSLYLTLLTNAIADKIAQDLELTSANILFCGGGRFTIIAPNTEKAKAKLEEIKEKINKEFIDKFNAELYLAIATEEACAIKKDPKNEYEYDLNNFGKLMKHLTDLLTEDKKHKFVNNLEDVFKFEDEIKYDDICSVCGNLYHKNNEDDLVCPSCKSHEDLGQKVSNSNYMIKVFLNDEYDFKDAKKDFAFYDECLSLGYNFFKSYKSGADLIKFIDELDMFSDKFEVIKLNDTNFLEFANEFDELSLEKISFSFSFLANTVPKYPKEGPLYFEHLAQISKGSNKLGVLKMDVDNLGQVFNKGFDELIEGVDGEHISGMSISRMSTLSSQLDLFFSGFVNEIASNYVVYSDISALNLDDDSFNKKFKPIDLKLQNDKIEDEFITIFKAKSELDLKDKITLKRWEIPTIHINYSGGDDLLVLGPYDDIIKFARELRSKFKEWTCNNDSINLSGGISIVSPKFPIGKAANMAEDYLDASKSCGKDKICLFGEVVDWDDNGLFKGFNSLLEFGLELEDYNQESKVSKGLIYSMLNMWKSTFEHSSDIIDNENEWNNVNTNRLSTKSFVPLFKHKLRLINDKKVRKDLDKKGVKLMPWIKIPVSWVSLRMRKA</sequence>
<evidence type="ECO:0000256" key="4">
    <source>
        <dbReference type="ARBA" id="ARBA00022679"/>
    </source>
</evidence>
<evidence type="ECO:0000313" key="14">
    <source>
        <dbReference type="EMBL" id="AMK15248.1"/>
    </source>
</evidence>
<evidence type="ECO:0000256" key="6">
    <source>
        <dbReference type="ARBA" id="ARBA00022741"/>
    </source>
</evidence>
<dbReference type="InterPro" id="IPR013408">
    <property type="entry name" value="Cas10/Csm1"/>
</dbReference>
<gene>
    <name evidence="14" type="ORF">YLM1_0691</name>
</gene>
<evidence type="ECO:0000256" key="3">
    <source>
        <dbReference type="ARBA" id="ARBA00014333"/>
    </source>
</evidence>
<accession>A0A126QZI2</accession>
<evidence type="ECO:0000313" key="15">
    <source>
        <dbReference type="Proteomes" id="UP000066376"/>
    </source>
</evidence>
<keyword evidence="9" id="KW-0269">Exonuclease</keyword>
<dbReference type="Gene3D" id="3.30.70.270">
    <property type="match status" value="1"/>
</dbReference>
<reference evidence="15" key="2">
    <citation type="submission" date="2016-02" db="EMBL/GenBank/DDBJ databases">
        <title>The draft genome sequence of the rumen methanogen Methanobrevibacter olleyae YLM1.</title>
        <authorList>
            <consortium name="New Zealand Agricultural Greenhouse Gas Research Centre/Pastoral Greenhouse Gas Research Consortium"/>
            <person name="Kelly W.J."/>
            <person name="Li D."/>
            <person name="Lambie S.C."/>
            <person name="Attwood G.T."/>
            <person name="Altermann E."/>
            <person name="Leahy S.C."/>
        </authorList>
    </citation>
    <scope>NUCLEOTIDE SEQUENCE [LARGE SCALE GENOMIC DNA]</scope>
    <source>
        <strain evidence="15">YLM1</strain>
    </source>
</reference>
<protein>
    <recommendedName>
        <fullName evidence="3">CRISPR system single-strand-specific deoxyribonuclease Cas10/Csm1 (subtype III-A)</fullName>
    </recommendedName>
    <alternativeName>
        <fullName evidence="12">Cyclic oligoadenylate synthase</fullName>
    </alternativeName>
</protein>
<dbReference type="Pfam" id="PF22335">
    <property type="entry name" value="Cas10-Cmr2_palm2"/>
    <property type="match status" value="1"/>
</dbReference>
<dbReference type="Pfam" id="PF01966">
    <property type="entry name" value="HD"/>
    <property type="match status" value="1"/>
</dbReference>
<evidence type="ECO:0000256" key="2">
    <source>
        <dbReference type="ARBA" id="ARBA00005700"/>
    </source>
</evidence>